<feature type="compositionally biased region" description="Acidic residues" evidence="1">
    <location>
        <begin position="196"/>
        <end position="206"/>
    </location>
</feature>
<dbReference type="KEGG" id="gtt:GUITHDRAFT_100050"/>
<sequence>MHMLSTSRQRPFFPSSPALMASCRMRFLWWLADRSANKETAALDGLTASQDVSGDPTCKRIRSRIFRQLKASWHGAGELSCAQLSGGIRYVHAILSGTDFNNRHPLILHFSCHAGNEAIGLFRNIVVSETIMDAVSAHNLQAEKEGAAQAQLVVFNACASNEHKRKLAKIVDFSIGHKGGLEDDKAIEFTEKLPEEEAEEMEEDGEAIQGEEATPVTSSLNEDWLAKMARYLSNMNSHLCSPAGDKSELSDEETVSQSEVSDAGDSEDEQIDYEVIVTGNEGNSDDFNMHMKSFLQEYSTMCSTMCRFLWLKVVSDASIHEDQKLCKHLKTLLTFMFRLSTADQRSEAKLLLSKFGVDVKTGKVNRAQGIDSVRNRFQENDSRGLFPLWKETPQLLKNADS</sequence>
<dbReference type="GeneID" id="17311217"/>
<reference evidence="3" key="3">
    <citation type="submission" date="2015-06" db="UniProtKB">
        <authorList>
            <consortium name="EnsemblProtists"/>
        </authorList>
    </citation>
    <scope>IDENTIFICATION</scope>
</reference>
<dbReference type="AlphaFoldDB" id="L1K297"/>
<reference evidence="2 4" key="1">
    <citation type="journal article" date="2012" name="Nature">
        <title>Algal genomes reveal evolutionary mosaicism and the fate of nucleomorphs.</title>
        <authorList>
            <consortium name="DOE Joint Genome Institute"/>
            <person name="Curtis B.A."/>
            <person name="Tanifuji G."/>
            <person name="Burki F."/>
            <person name="Gruber A."/>
            <person name="Irimia M."/>
            <person name="Maruyama S."/>
            <person name="Arias M.C."/>
            <person name="Ball S.G."/>
            <person name="Gile G.H."/>
            <person name="Hirakawa Y."/>
            <person name="Hopkins J.F."/>
            <person name="Kuo A."/>
            <person name="Rensing S.A."/>
            <person name="Schmutz J."/>
            <person name="Symeonidi A."/>
            <person name="Elias M."/>
            <person name="Eveleigh R.J."/>
            <person name="Herman E.K."/>
            <person name="Klute M.J."/>
            <person name="Nakayama T."/>
            <person name="Obornik M."/>
            <person name="Reyes-Prieto A."/>
            <person name="Armbrust E.V."/>
            <person name="Aves S.J."/>
            <person name="Beiko R.G."/>
            <person name="Coutinho P."/>
            <person name="Dacks J.B."/>
            <person name="Durnford D.G."/>
            <person name="Fast N.M."/>
            <person name="Green B.R."/>
            <person name="Grisdale C.J."/>
            <person name="Hempel F."/>
            <person name="Henrissat B."/>
            <person name="Hoppner M.P."/>
            <person name="Ishida K."/>
            <person name="Kim E."/>
            <person name="Koreny L."/>
            <person name="Kroth P.G."/>
            <person name="Liu Y."/>
            <person name="Malik S.B."/>
            <person name="Maier U.G."/>
            <person name="McRose D."/>
            <person name="Mock T."/>
            <person name="Neilson J.A."/>
            <person name="Onodera N.T."/>
            <person name="Poole A.M."/>
            <person name="Pritham E.J."/>
            <person name="Richards T.A."/>
            <person name="Rocap G."/>
            <person name="Roy S.W."/>
            <person name="Sarai C."/>
            <person name="Schaack S."/>
            <person name="Shirato S."/>
            <person name="Slamovits C.H."/>
            <person name="Spencer D.F."/>
            <person name="Suzuki S."/>
            <person name="Worden A.Z."/>
            <person name="Zauner S."/>
            <person name="Barry K."/>
            <person name="Bell C."/>
            <person name="Bharti A.K."/>
            <person name="Crow J.A."/>
            <person name="Grimwood J."/>
            <person name="Kramer R."/>
            <person name="Lindquist E."/>
            <person name="Lucas S."/>
            <person name="Salamov A."/>
            <person name="McFadden G.I."/>
            <person name="Lane C.E."/>
            <person name="Keeling P.J."/>
            <person name="Gray M.W."/>
            <person name="Grigoriev I.V."/>
            <person name="Archibald J.M."/>
        </authorList>
    </citation>
    <scope>NUCLEOTIDE SEQUENCE</scope>
    <source>
        <strain evidence="2 4">CCMP2712</strain>
    </source>
</reference>
<feature type="region of interest" description="Disordered" evidence="1">
    <location>
        <begin position="242"/>
        <end position="268"/>
    </location>
</feature>
<evidence type="ECO:0000313" key="4">
    <source>
        <dbReference type="Proteomes" id="UP000011087"/>
    </source>
</evidence>
<dbReference type="PaxDb" id="55529-EKX54575"/>
<dbReference type="HOGENOM" id="CLU_687839_0_0_1"/>
<dbReference type="RefSeq" id="XP_005841555.1">
    <property type="nucleotide sequence ID" value="XM_005841498.1"/>
</dbReference>
<evidence type="ECO:0000256" key="1">
    <source>
        <dbReference type="SAM" id="MobiDB-lite"/>
    </source>
</evidence>
<gene>
    <name evidence="2" type="ORF">GUITHDRAFT_100050</name>
</gene>
<evidence type="ECO:0000313" key="2">
    <source>
        <dbReference type="EMBL" id="EKX54575.1"/>
    </source>
</evidence>
<keyword evidence="4" id="KW-1185">Reference proteome</keyword>
<protein>
    <submittedName>
        <fullName evidence="2 3">Uncharacterized protein</fullName>
    </submittedName>
</protein>
<evidence type="ECO:0000313" key="3">
    <source>
        <dbReference type="EnsemblProtists" id="EKX54575"/>
    </source>
</evidence>
<accession>L1K297</accession>
<feature type="region of interest" description="Disordered" evidence="1">
    <location>
        <begin position="195"/>
        <end position="217"/>
    </location>
</feature>
<reference evidence="4" key="2">
    <citation type="submission" date="2012-11" db="EMBL/GenBank/DDBJ databases">
        <authorList>
            <person name="Kuo A."/>
            <person name="Curtis B.A."/>
            <person name="Tanifuji G."/>
            <person name="Burki F."/>
            <person name="Gruber A."/>
            <person name="Irimia M."/>
            <person name="Maruyama S."/>
            <person name="Arias M.C."/>
            <person name="Ball S.G."/>
            <person name="Gile G.H."/>
            <person name="Hirakawa Y."/>
            <person name="Hopkins J.F."/>
            <person name="Rensing S.A."/>
            <person name="Schmutz J."/>
            <person name="Symeonidi A."/>
            <person name="Elias M."/>
            <person name="Eveleigh R.J."/>
            <person name="Herman E.K."/>
            <person name="Klute M.J."/>
            <person name="Nakayama T."/>
            <person name="Obornik M."/>
            <person name="Reyes-Prieto A."/>
            <person name="Armbrust E.V."/>
            <person name="Aves S.J."/>
            <person name="Beiko R.G."/>
            <person name="Coutinho P."/>
            <person name="Dacks J.B."/>
            <person name="Durnford D.G."/>
            <person name="Fast N.M."/>
            <person name="Green B.R."/>
            <person name="Grisdale C."/>
            <person name="Hempe F."/>
            <person name="Henrissat B."/>
            <person name="Hoppner M.P."/>
            <person name="Ishida K.-I."/>
            <person name="Kim E."/>
            <person name="Koreny L."/>
            <person name="Kroth P.G."/>
            <person name="Liu Y."/>
            <person name="Malik S.-B."/>
            <person name="Maier U.G."/>
            <person name="McRose D."/>
            <person name="Mock T."/>
            <person name="Neilson J.A."/>
            <person name="Onodera N.T."/>
            <person name="Poole A.M."/>
            <person name="Pritham E.J."/>
            <person name="Richards T.A."/>
            <person name="Rocap G."/>
            <person name="Roy S.W."/>
            <person name="Sarai C."/>
            <person name="Schaack S."/>
            <person name="Shirato S."/>
            <person name="Slamovits C.H."/>
            <person name="Spencer D.F."/>
            <person name="Suzuki S."/>
            <person name="Worden A.Z."/>
            <person name="Zauner S."/>
            <person name="Barry K."/>
            <person name="Bell C."/>
            <person name="Bharti A.K."/>
            <person name="Crow J.A."/>
            <person name="Grimwood J."/>
            <person name="Kramer R."/>
            <person name="Lindquist E."/>
            <person name="Lucas S."/>
            <person name="Salamov A."/>
            <person name="McFadden G.I."/>
            <person name="Lane C.E."/>
            <person name="Keeling P.J."/>
            <person name="Gray M.W."/>
            <person name="Grigoriev I.V."/>
            <person name="Archibald J.M."/>
        </authorList>
    </citation>
    <scope>NUCLEOTIDE SEQUENCE</scope>
    <source>
        <strain evidence="4">CCMP2712</strain>
    </source>
</reference>
<dbReference type="Proteomes" id="UP000011087">
    <property type="component" value="Unassembled WGS sequence"/>
</dbReference>
<organism evidence="2">
    <name type="scientific">Guillardia theta (strain CCMP2712)</name>
    <name type="common">Cryptophyte</name>
    <dbReference type="NCBI Taxonomy" id="905079"/>
    <lineage>
        <taxon>Eukaryota</taxon>
        <taxon>Cryptophyceae</taxon>
        <taxon>Pyrenomonadales</taxon>
        <taxon>Geminigeraceae</taxon>
        <taxon>Guillardia</taxon>
    </lineage>
</organism>
<name>L1K297_GUITC</name>
<dbReference type="EMBL" id="JH992967">
    <property type="protein sequence ID" value="EKX54575.1"/>
    <property type="molecule type" value="Genomic_DNA"/>
</dbReference>
<proteinExistence type="predicted"/>
<dbReference type="EnsemblProtists" id="EKX54575">
    <property type="protein sequence ID" value="EKX54575"/>
    <property type="gene ID" value="GUITHDRAFT_100050"/>
</dbReference>